<comment type="subunit">
    <text evidence="1">Homodimer.</text>
</comment>
<dbReference type="PROSITE" id="PS50404">
    <property type="entry name" value="GST_NTER"/>
    <property type="match status" value="1"/>
</dbReference>
<dbReference type="Gene3D" id="3.40.30.10">
    <property type="entry name" value="Glutaredoxin"/>
    <property type="match status" value="1"/>
</dbReference>
<feature type="domain" description="GST N-terminal" evidence="3">
    <location>
        <begin position="18"/>
        <end position="98"/>
    </location>
</feature>
<sequence length="236" mass="25429">MGCNTSSAATANKAPETIGVKIHGVGISPNVVPSLMLANEANVGSLVPVDLMKGDQMKPEFLAMNPFHHVPTMEDGKVRIGEGSAILRYLAMKFKQDAYPGSKDAAKSAVIDFAVTAAASEVYPKFTKVVYPIMGFAQPPENQATANEELSKVLDLWLEHFVKGTDFVQGSTPTIADYAIVSMLFASMQPVVMEKTGFKPSERHTKFVETFCKTVKSSSVLTEGEMSLKAYIASKA</sequence>
<evidence type="ECO:0000313" key="5">
    <source>
        <dbReference type="EMBL" id="CAD8839311.1"/>
    </source>
</evidence>
<dbReference type="InterPro" id="IPR010987">
    <property type="entry name" value="Glutathione-S-Trfase_C-like"/>
</dbReference>
<dbReference type="PANTHER" id="PTHR43969:SF9">
    <property type="entry name" value="GLUTATHIONE S TRANSFERASE D10, ISOFORM A-RELATED"/>
    <property type="match status" value="1"/>
</dbReference>
<dbReference type="InterPro" id="IPR036249">
    <property type="entry name" value="Thioredoxin-like_sf"/>
</dbReference>
<accession>A0A7S1F2S4</accession>
<dbReference type="InterPro" id="IPR040079">
    <property type="entry name" value="Glutathione_S-Trfase"/>
</dbReference>
<dbReference type="Pfam" id="PF00043">
    <property type="entry name" value="GST_C"/>
    <property type="match status" value="1"/>
</dbReference>
<evidence type="ECO:0000256" key="2">
    <source>
        <dbReference type="RuleBase" id="RU003494"/>
    </source>
</evidence>
<dbReference type="EMBL" id="HBFQ01019477">
    <property type="protein sequence ID" value="CAD8839311.1"/>
    <property type="molecule type" value="Transcribed_RNA"/>
</dbReference>
<dbReference type="InterPro" id="IPR004045">
    <property type="entry name" value="Glutathione_S-Trfase_N"/>
</dbReference>
<gene>
    <name evidence="5" type="ORF">NSCI0253_LOCUS13659</name>
</gene>
<dbReference type="AlphaFoldDB" id="A0A7S1F2S4"/>
<evidence type="ECO:0000256" key="1">
    <source>
        <dbReference type="ARBA" id="ARBA00011738"/>
    </source>
</evidence>
<reference evidence="5" key="1">
    <citation type="submission" date="2021-01" db="EMBL/GenBank/DDBJ databases">
        <authorList>
            <person name="Corre E."/>
            <person name="Pelletier E."/>
            <person name="Niang G."/>
            <person name="Scheremetjew M."/>
            <person name="Finn R."/>
            <person name="Kale V."/>
            <person name="Holt S."/>
            <person name="Cochrane G."/>
            <person name="Meng A."/>
            <person name="Brown T."/>
            <person name="Cohen L."/>
        </authorList>
    </citation>
    <scope>NUCLEOTIDE SEQUENCE</scope>
</reference>
<dbReference type="InterPro" id="IPR036282">
    <property type="entry name" value="Glutathione-S-Trfase_C_sf"/>
</dbReference>
<comment type="similarity">
    <text evidence="2">Belongs to the GST superfamily.</text>
</comment>
<dbReference type="PANTHER" id="PTHR43969">
    <property type="entry name" value="GLUTATHIONE S TRANSFERASE D10, ISOFORM A-RELATED"/>
    <property type="match status" value="1"/>
</dbReference>
<dbReference type="PROSITE" id="PS50405">
    <property type="entry name" value="GST_CTER"/>
    <property type="match status" value="1"/>
</dbReference>
<proteinExistence type="inferred from homology"/>
<dbReference type="SFLD" id="SFLDG00358">
    <property type="entry name" value="Main_(cytGST)"/>
    <property type="match status" value="1"/>
</dbReference>
<dbReference type="GO" id="GO:0006749">
    <property type="term" value="P:glutathione metabolic process"/>
    <property type="evidence" value="ECO:0007669"/>
    <property type="project" value="TreeGrafter"/>
</dbReference>
<feature type="domain" description="GST C-terminal" evidence="4">
    <location>
        <begin position="104"/>
        <end position="232"/>
    </location>
</feature>
<name>A0A7S1F2S4_NOCSC</name>
<protein>
    <recommendedName>
        <fullName evidence="6">Glutathione S-transferase</fullName>
    </recommendedName>
</protein>
<dbReference type="InterPro" id="IPR004046">
    <property type="entry name" value="GST_C"/>
</dbReference>
<evidence type="ECO:0000259" key="4">
    <source>
        <dbReference type="PROSITE" id="PS50405"/>
    </source>
</evidence>
<dbReference type="SUPFAM" id="SSF47616">
    <property type="entry name" value="GST C-terminal domain-like"/>
    <property type="match status" value="1"/>
</dbReference>
<dbReference type="GO" id="GO:0004364">
    <property type="term" value="F:glutathione transferase activity"/>
    <property type="evidence" value="ECO:0007669"/>
    <property type="project" value="TreeGrafter"/>
</dbReference>
<dbReference type="Gene3D" id="1.20.1050.10">
    <property type="match status" value="1"/>
</dbReference>
<dbReference type="Pfam" id="PF02798">
    <property type="entry name" value="GST_N"/>
    <property type="match status" value="1"/>
</dbReference>
<evidence type="ECO:0008006" key="6">
    <source>
        <dbReference type="Google" id="ProtNLM"/>
    </source>
</evidence>
<evidence type="ECO:0000259" key="3">
    <source>
        <dbReference type="PROSITE" id="PS50404"/>
    </source>
</evidence>
<dbReference type="SFLD" id="SFLDS00019">
    <property type="entry name" value="Glutathione_Transferase_(cytos"/>
    <property type="match status" value="1"/>
</dbReference>
<organism evidence="5">
    <name type="scientific">Noctiluca scintillans</name>
    <name type="common">Sea sparkle</name>
    <name type="synonym">Red tide dinoflagellate</name>
    <dbReference type="NCBI Taxonomy" id="2966"/>
    <lineage>
        <taxon>Eukaryota</taxon>
        <taxon>Sar</taxon>
        <taxon>Alveolata</taxon>
        <taxon>Dinophyceae</taxon>
        <taxon>Noctilucales</taxon>
        <taxon>Noctilucaceae</taxon>
        <taxon>Noctiluca</taxon>
    </lineage>
</organism>
<dbReference type="SUPFAM" id="SSF52833">
    <property type="entry name" value="Thioredoxin-like"/>
    <property type="match status" value="1"/>
</dbReference>